<organism evidence="1 2">
    <name type="scientific">Niastella koreensis (strain DSM 17620 / KACC 11465 / NBRC 106392 / GR20-10)</name>
    <dbReference type="NCBI Taxonomy" id="700598"/>
    <lineage>
        <taxon>Bacteria</taxon>
        <taxon>Pseudomonadati</taxon>
        <taxon>Bacteroidota</taxon>
        <taxon>Chitinophagia</taxon>
        <taxon>Chitinophagales</taxon>
        <taxon>Chitinophagaceae</taxon>
        <taxon>Niastella</taxon>
    </lineage>
</organism>
<dbReference type="AlphaFoldDB" id="G8TGI3"/>
<reference evidence="1 2" key="1">
    <citation type="submission" date="2011-12" db="EMBL/GenBank/DDBJ databases">
        <title>The complete genome of Niastella koreensis GR20-10.</title>
        <authorList>
            <consortium name="US DOE Joint Genome Institute (JGI-PGF)"/>
            <person name="Lucas S."/>
            <person name="Han J."/>
            <person name="Lapidus A."/>
            <person name="Bruce D."/>
            <person name="Goodwin L."/>
            <person name="Pitluck S."/>
            <person name="Peters L."/>
            <person name="Kyrpides N."/>
            <person name="Mavromatis K."/>
            <person name="Ivanova N."/>
            <person name="Mikhailova N."/>
            <person name="Davenport K."/>
            <person name="Saunders E."/>
            <person name="Detter J.C."/>
            <person name="Tapia R."/>
            <person name="Han C."/>
            <person name="Land M."/>
            <person name="Hauser L."/>
            <person name="Markowitz V."/>
            <person name="Cheng J.-F."/>
            <person name="Hugenholtz P."/>
            <person name="Woyke T."/>
            <person name="Wu D."/>
            <person name="Tindall B."/>
            <person name="Pomrenke H."/>
            <person name="Brambilla E."/>
            <person name="Klenk H.-P."/>
            <person name="Eisen J.A."/>
        </authorList>
    </citation>
    <scope>NUCLEOTIDE SEQUENCE [LARGE SCALE GENOMIC DNA]</scope>
    <source>
        <strain evidence="2">DSM 17620 / KACC 11465 / NBRC 106392 / GR20-10</strain>
    </source>
</reference>
<protein>
    <submittedName>
        <fullName evidence="1">Uncharacterized protein</fullName>
    </submittedName>
</protein>
<dbReference type="Proteomes" id="UP000005438">
    <property type="component" value="Chromosome"/>
</dbReference>
<evidence type="ECO:0000313" key="1">
    <source>
        <dbReference type="EMBL" id="AEV97406.1"/>
    </source>
</evidence>
<dbReference type="KEGG" id="nko:Niako_1027"/>
<evidence type="ECO:0000313" key="2">
    <source>
        <dbReference type="Proteomes" id="UP000005438"/>
    </source>
</evidence>
<dbReference type="EMBL" id="CP003178">
    <property type="protein sequence ID" value="AEV97406.1"/>
    <property type="molecule type" value="Genomic_DNA"/>
</dbReference>
<dbReference type="HOGENOM" id="CLU_3202536_0_0_10"/>
<proteinExistence type="predicted"/>
<accession>G8TGI3</accession>
<gene>
    <name evidence="1" type="ordered locus">Niako_1027</name>
</gene>
<sequence length="45" mass="5157">MLRINYFLRDWLLSSDTLTKNSMHSVMLNQSNDVKEAIASMVAVL</sequence>
<name>G8TGI3_NIAKG</name>